<sequence length="377" mass="38754">MHFGRSVSVIASGLIAVGAFAPTANATAPPPAPGTIVSSSTLPSGDLIDGAAEGYLVTYNTTGQDGRPAVSTGQVFVPEGTAPAGGWPVVSWSHGTTGVGDQCAPSVTGSLTTTELLLDYLRRGYAVVATDYIGLGSPGLHQYLAGRAEGRAAIDIVRAGRNLHPDLSASWVSVGHSQGGQAALFAGHMAGEYAPELDLRGTLSYAPESNVENLLAVAGPYVPALDVLQGASTYLVYILAGLNSARPDLGLAGYLTEFGARAMASAELGCGDDLAMLRGKSVGELFARPLLDPAVVTALQDYMAVPTAGWDRPIMIVHGTDDLTVPIPVSVALQLQLAAGGADFRFMVYPGTDHRSVVPASDRDTTGFLTALLPAPR</sequence>
<feature type="chain" id="PRO_5046564248" evidence="1">
    <location>
        <begin position="27"/>
        <end position="377"/>
    </location>
</feature>
<reference evidence="2 3" key="1">
    <citation type="submission" date="2019-04" db="EMBL/GenBank/DDBJ databases">
        <title>Rhodococcus oryzae sp. nov., a novel actinomycete isolated from rhizosphere soil of rice (Oryza sativa L.).</title>
        <authorList>
            <person name="Li C."/>
        </authorList>
    </citation>
    <scope>NUCLEOTIDE SEQUENCE [LARGE SCALE GENOMIC DNA]</scope>
    <source>
        <strain evidence="2 3">NEAU-CX67</strain>
    </source>
</reference>
<keyword evidence="2" id="KW-0378">Hydrolase</keyword>
<protein>
    <submittedName>
        <fullName evidence="2">Alpha/beta fold hydrolase</fullName>
    </submittedName>
</protein>
<dbReference type="GO" id="GO:0016787">
    <property type="term" value="F:hydrolase activity"/>
    <property type="evidence" value="ECO:0007669"/>
    <property type="project" value="UniProtKB-KW"/>
</dbReference>
<dbReference type="Pfam" id="PF03583">
    <property type="entry name" value="LIP"/>
    <property type="match status" value="1"/>
</dbReference>
<keyword evidence="1" id="KW-0732">Signal</keyword>
<dbReference type="InterPro" id="IPR029058">
    <property type="entry name" value="AB_hydrolase_fold"/>
</dbReference>
<feature type="signal peptide" evidence="1">
    <location>
        <begin position="1"/>
        <end position="26"/>
    </location>
</feature>
<comment type="caution">
    <text evidence="2">The sequence shown here is derived from an EMBL/GenBank/DDBJ whole genome shotgun (WGS) entry which is preliminary data.</text>
</comment>
<dbReference type="EMBL" id="SUMD01000001">
    <property type="protein sequence ID" value="TJZ81386.1"/>
    <property type="molecule type" value="Genomic_DNA"/>
</dbReference>
<keyword evidence="3" id="KW-1185">Reference proteome</keyword>
<dbReference type="InterPro" id="IPR005152">
    <property type="entry name" value="Lipase_secreted"/>
</dbReference>
<accession>A0ABY2RQP0</accession>
<name>A0ABY2RQP0_9NOCA</name>
<dbReference type="Gene3D" id="3.40.50.1820">
    <property type="entry name" value="alpha/beta hydrolase"/>
    <property type="match status" value="2"/>
</dbReference>
<dbReference type="PANTHER" id="PTHR34853:SF1">
    <property type="entry name" value="LIPASE 5"/>
    <property type="match status" value="1"/>
</dbReference>
<evidence type="ECO:0000256" key="1">
    <source>
        <dbReference type="SAM" id="SignalP"/>
    </source>
</evidence>
<evidence type="ECO:0000313" key="3">
    <source>
        <dbReference type="Proteomes" id="UP000305109"/>
    </source>
</evidence>
<dbReference type="SUPFAM" id="SSF53474">
    <property type="entry name" value="alpha/beta-Hydrolases"/>
    <property type="match status" value="1"/>
</dbReference>
<dbReference type="Proteomes" id="UP000305109">
    <property type="component" value="Unassembled WGS sequence"/>
</dbReference>
<organism evidence="2 3">
    <name type="scientific">Rhodococcus oryzae</name>
    <dbReference type="NCBI Taxonomy" id="2571143"/>
    <lineage>
        <taxon>Bacteria</taxon>
        <taxon>Bacillati</taxon>
        <taxon>Actinomycetota</taxon>
        <taxon>Actinomycetes</taxon>
        <taxon>Mycobacteriales</taxon>
        <taxon>Nocardiaceae</taxon>
        <taxon>Rhodococcus</taxon>
    </lineage>
</organism>
<dbReference type="PIRSF" id="PIRSF029171">
    <property type="entry name" value="Esterase_LipA"/>
    <property type="match status" value="1"/>
</dbReference>
<gene>
    <name evidence="2" type="ORF">FCG67_01760</name>
</gene>
<proteinExistence type="predicted"/>
<dbReference type="PANTHER" id="PTHR34853">
    <property type="match status" value="1"/>
</dbReference>
<evidence type="ECO:0000313" key="2">
    <source>
        <dbReference type="EMBL" id="TJZ81386.1"/>
    </source>
</evidence>